<gene>
    <name evidence="1" type="ORF">TL5118_02987</name>
    <name evidence="2" type="ORF">TL5120_02045</name>
</gene>
<reference evidence="1 3" key="2">
    <citation type="submission" date="2015-09" db="EMBL/GenBank/DDBJ databases">
        <authorList>
            <person name="Rodrigo-Torres L."/>
            <person name="Arahal D.R."/>
        </authorList>
    </citation>
    <scope>NUCLEOTIDE SEQUENCE [LARGE SCALE GENOMIC DNA]</scope>
    <source>
        <strain evidence="1 3">CECT 5118</strain>
    </source>
</reference>
<evidence type="ECO:0000313" key="2">
    <source>
        <dbReference type="EMBL" id="CUH72249.1"/>
    </source>
</evidence>
<evidence type="ECO:0000313" key="3">
    <source>
        <dbReference type="Proteomes" id="UP000051086"/>
    </source>
</evidence>
<proteinExistence type="predicted"/>
<sequence>MISWLRAVAHKEQTIDGCQNRLTKGSILEFPRAGKGTAKLLRHFNNGDMLSEASGFSSATVGCPRSRVPLS</sequence>
<reference evidence="2 4" key="1">
    <citation type="submission" date="2015-09" db="EMBL/GenBank/DDBJ databases">
        <authorList>
            <consortium name="Swine Surveillance"/>
        </authorList>
    </citation>
    <scope>NUCLEOTIDE SEQUENCE [LARGE SCALE GENOMIC DNA]</scope>
    <source>
        <strain evidence="2 4">5120</strain>
    </source>
</reference>
<dbReference type="EMBL" id="CYSC01000028">
    <property type="protein sequence ID" value="CUH72249.1"/>
    <property type="molecule type" value="Genomic_DNA"/>
</dbReference>
<protein>
    <submittedName>
        <fullName evidence="2">Uncharacterized protein</fullName>
    </submittedName>
</protein>
<evidence type="ECO:0000313" key="1">
    <source>
        <dbReference type="EMBL" id="CUH69028.1"/>
    </source>
</evidence>
<name>A0A0P1FU90_9RHOB</name>
<dbReference type="EMBL" id="CYSB01000037">
    <property type="protein sequence ID" value="CUH69028.1"/>
    <property type="molecule type" value="Genomic_DNA"/>
</dbReference>
<dbReference type="Proteomes" id="UP000051887">
    <property type="component" value="Unassembled WGS sequence"/>
</dbReference>
<dbReference type="Proteomes" id="UP000051086">
    <property type="component" value="Unassembled WGS sequence"/>
</dbReference>
<accession>A0A0P1FU90</accession>
<evidence type="ECO:0000313" key="4">
    <source>
        <dbReference type="Proteomes" id="UP000051887"/>
    </source>
</evidence>
<organism evidence="2 4">
    <name type="scientific">Thalassovita autumnalis</name>
    <dbReference type="NCBI Taxonomy" id="2072972"/>
    <lineage>
        <taxon>Bacteria</taxon>
        <taxon>Pseudomonadati</taxon>
        <taxon>Pseudomonadota</taxon>
        <taxon>Alphaproteobacteria</taxon>
        <taxon>Rhodobacterales</taxon>
        <taxon>Roseobacteraceae</taxon>
        <taxon>Thalassovita</taxon>
    </lineage>
</organism>
<keyword evidence="3" id="KW-1185">Reference proteome</keyword>
<dbReference type="AlphaFoldDB" id="A0A0P1FU90"/>